<organism evidence="2 3">
    <name type="scientific">Forsythia ovata</name>
    <dbReference type="NCBI Taxonomy" id="205694"/>
    <lineage>
        <taxon>Eukaryota</taxon>
        <taxon>Viridiplantae</taxon>
        <taxon>Streptophyta</taxon>
        <taxon>Embryophyta</taxon>
        <taxon>Tracheophyta</taxon>
        <taxon>Spermatophyta</taxon>
        <taxon>Magnoliopsida</taxon>
        <taxon>eudicotyledons</taxon>
        <taxon>Gunneridae</taxon>
        <taxon>Pentapetalae</taxon>
        <taxon>asterids</taxon>
        <taxon>lamiids</taxon>
        <taxon>Lamiales</taxon>
        <taxon>Oleaceae</taxon>
        <taxon>Forsythieae</taxon>
        <taxon>Forsythia</taxon>
    </lineage>
</organism>
<accession>A0ABD1TRJ3</accession>
<evidence type="ECO:0000256" key="1">
    <source>
        <dbReference type="SAM" id="Coils"/>
    </source>
</evidence>
<dbReference type="EMBL" id="JBFOLJ010000008">
    <property type="protein sequence ID" value="KAL2515075.1"/>
    <property type="molecule type" value="Genomic_DNA"/>
</dbReference>
<protein>
    <submittedName>
        <fullName evidence="2">COP1-interactive protein 1-like</fullName>
    </submittedName>
</protein>
<dbReference type="Proteomes" id="UP001604277">
    <property type="component" value="Unassembled WGS sequence"/>
</dbReference>
<keyword evidence="1" id="KW-0175">Coiled coil</keyword>
<dbReference type="PANTHER" id="PTHR47357">
    <property type="entry name" value="COP1-INTERACTIVE PROTEIN 1"/>
    <property type="match status" value="1"/>
</dbReference>
<comment type="caution">
    <text evidence="2">The sequence shown here is derived from an EMBL/GenBank/DDBJ whole genome shotgun (WGS) entry which is preliminary data.</text>
</comment>
<keyword evidence="3" id="KW-1185">Reference proteome</keyword>
<proteinExistence type="predicted"/>
<sequence length="134" mass="15713">MKIKSHLILQIEDFHKQYQSFYSLYEDLRGEVRKNIFKNKFISTSETIDGRPESARRVAMYEGKRIVQKKDDLDGPASSFNSKIETQFTEKRKLEERINFMSKKAKELKGKNSELEAQILELEAASKQKDNNFS</sequence>
<evidence type="ECO:0000313" key="3">
    <source>
        <dbReference type="Proteomes" id="UP001604277"/>
    </source>
</evidence>
<evidence type="ECO:0000313" key="2">
    <source>
        <dbReference type="EMBL" id="KAL2515075.1"/>
    </source>
</evidence>
<feature type="coiled-coil region" evidence="1">
    <location>
        <begin position="91"/>
        <end position="132"/>
    </location>
</feature>
<gene>
    <name evidence="2" type="ORF">Fot_29046</name>
</gene>
<dbReference type="AlphaFoldDB" id="A0ABD1TRJ3"/>
<name>A0ABD1TRJ3_9LAMI</name>
<dbReference type="PANTHER" id="PTHR47357:SF4">
    <property type="entry name" value="MYOSIN HEAVY CHAIN-LIKE PROTEIN"/>
    <property type="match status" value="1"/>
</dbReference>
<reference evidence="3" key="1">
    <citation type="submission" date="2024-07" db="EMBL/GenBank/DDBJ databases">
        <title>Two chromosome-level genome assemblies of Korean endemic species Abeliophyllum distichum and Forsythia ovata (Oleaceae).</title>
        <authorList>
            <person name="Jang H."/>
        </authorList>
    </citation>
    <scope>NUCLEOTIDE SEQUENCE [LARGE SCALE GENOMIC DNA]</scope>
</reference>